<proteinExistence type="predicted"/>
<protein>
    <submittedName>
        <fullName evidence="1">Uncharacterized protein</fullName>
    </submittedName>
</protein>
<keyword evidence="2" id="KW-1185">Reference proteome</keyword>
<dbReference type="EMBL" id="JANBPY010003111">
    <property type="protein sequence ID" value="KAJ1952695.1"/>
    <property type="molecule type" value="Genomic_DNA"/>
</dbReference>
<sequence>MSTSEVSQFHQLCNTLLADVVQTQPLPISSTVHREESTSGVSARTQPTTLVATLRQLTVAADTVGTNALSTNPQRWLKVILQGFRQIGSDDEE</sequence>
<dbReference type="AlphaFoldDB" id="A0A9W8E410"/>
<organism evidence="1 2">
    <name type="scientific">Dispira parvispora</name>
    <dbReference type="NCBI Taxonomy" id="1520584"/>
    <lineage>
        <taxon>Eukaryota</taxon>
        <taxon>Fungi</taxon>
        <taxon>Fungi incertae sedis</taxon>
        <taxon>Zoopagomycota</taxon>
        <taxon>Kickxellomycotina</taxon>
        <taxon>Dimargaritomycetes</taxon>
        <taxon>Dimargaritales</taxon>
        <taxon>Dimargaritaceae</taxon>
        <taxon>Dispira</taxon>
    </lineage>
</organism>
<comment type="caution">
    <text evidence="1">The sequence shown here is derived from an EMBL/GenBank/DDBJ whole genome shotgun (WGS) entry which is preliminary data.</text>
</comment>
<evidence type="ECO:0000313" key="2">
    <source>
        <dbReference type="Proteomes" id="UP001150925"/>
    </source>
</evidence>
<feature type="non-terminal residue" evidence="1">
    <location>
        <position position="93"/>
    </location>
</feature>
<gene>
    <name evidence="1" type="ORF">IWQ62_006167</name>
</gene>
<dbReference type="Proteomes" id="UP001150925">
    <property type="component" value="Unassembled WGS sequence"/>
</dbReference>
<evidence type="ECO:0000313" key="1">
    <source>
        <dbReference type="EMBL" id="KAJ1952695.1"/>
    </source>
</evidence>
<accession>A0A9W8E410</accession>
<name>A0A9W8E410_9FUNG</name>
<reference evidence="1" key="1">
    <citation type="submission" date="2022-07" db="EMBL/GenBank/DDBJ databases">
        <title>Phylogenomic reconstructions and comparative analyses of Kickxellomycotina fungi.</title>
        <authorList>
            <person name="Reynolds N.K."/>
            <person name="Stajich J.E."/>
            <person name="Barry K."/>
            <person name="Grigoriev I.V."/>
            <person name="Crous P."/>
            <person name="Smith M.E."/>
        </authorList>
    </citation>
    <scope>NUCLEOTIDE SEQUENCE</scope>
    <source>
        <strain evidence="1">RSA 1196</strain>
    </source>
</reference>